<proteinExistence type="predicted"/>
<dbReference type="AlphaFoldDB" id="A0A2P6NZG0"/>
<evidence type="ECO:0000313" key="2">
    <source>
        <dbReference type="Proteomes" id="UP000241769"/>
    </source>
</evidence>
<sequence length="294" mass="33194">MNPISRVGVLRCTHLKINKVPINRQFSTTRLCLAKPALLKKPIFPTNPDSIFQELYRLEITIRDGTNNYLKGLSCGEEFLPANLQKNRPAPKSPEELAARLFLLADEGAGVEFEKVYKRGQEVRLRLSSANVHDIVGCLWYRRQAAVLAQFVQSYVLPEGIELTPGVIANTIKAYIHMHLAEAVDERLLSKLPADYPKDAMTYNALFILCMTLSDFERGEAYRKEMIAAGVEDNGSTGSIVEKMRAAAFETESTKAKKNLAHQERLKRARYLEENILTGTDLKEYTTLVLNYQN</sequence>
<keyword evidence="2" id="KW-1185">Reference proteome</keyword>
<comment type="caution">
    <text evidence="1">The sequence shown here is derived from an EMBL/GenBank/DDBJ whole genome shotgun (WGS) entry which is preliminary data.</text>
</comment>
<gene>
    <name evidence="1" type="ORF">PROFUN_02204</name>
</gene>
<reference evidence="1 2" key="1">
    <citation type="journal article" date="2018" name="Genome Biol. Evol.">
        <title>Multiple Roots of Fruiting Body Formation in Amoebozoa.</title>
        <authorList>
            <person name="Hillmann F."/>
            <person name="Forbes G."/>
            <person name="Novohradska S."/>
            <person name="Ferling I."/>
            <person name="Riege K."/>
            <person name="Groth M."/>
            <person name="Westermann M."/>
            <person name="Marz M."/>
            <person name="Spaller T."/>
            <person name="Winckler T."/>
            <person name="Schaap P."/>
            <person name="Glockner G."/>
        </authorList>
    </citation>
    <scope>NUCLEOTIDE SEQUENCE [LARGE SCALE GENOMIC DNA]</scope>
    <source>
        <strain evidence="1 2">Jena</strain>
    </source>
</reference>
<name>A0A2P6NZG0_9EUKA</name>
<organism evidence="1 2">
    <name type="scientific">Planoprotostelium fungivorum</name>
    <dbReference type="NCBI Taxonomy" id="1890364"/>
    <lineage>
        <taxon>Eukaryota</taxon>
        <taxon>Amoebozoa</taxon>
        <taxon>Evosea</taxon>
        <taxon>Variosea</taxon>
        <taxon>Cavosteliida</taxon>
        <taxon>Cavosteliaceae</taxon>
        <taxon>Planoprotostelium</taxon>
    </lineage>
</organism>
<dbReference type="EMBL" id="MDYQ01000004">
    <property type="protein sequence ID" value="PRP89330.1"/>
    <property type="molecule type" value="Genomic_DNA"/>
</dbReference>
<accession>A0A2P6NZG0</accession>
<evidence type="ECO:0000313" key="1">
    <source>
        <dbReference type="EMBL" id="PRP89330.1"/>
    </source>
</evidence>
<protein>
    <submittedName>
        <fullName evidence="1">Uncharacterized protein</fullName>
    </submittedName>
</protein>
<dbReference type="Proteomes" id="UP000241769">
    <property type="component" value="Unassembled WGS sequence"/>
</dbReference>
<dbReference type="InParanoid" id="A0A2P6NZG0"/>